<dbReference type="OrthoDB" id="5832385at2759"/>
<feature type="region of interest" description="Disordered" evidence="1">
    <location>
        <begin position="1"/>
        <end position="67"/>
    </location>
</feature>
<feature type="region of interest" description="Disordered" evidence="1">
    <location>
        <begin position="683"/>
        <end position="739"/>
    </location>
</feature>
<dbReference type="DIP" id="DIP-26627N"/>
<dbReference type="FunCoup" id="Q18320">
    <property type="interactions" value="1368"/>
</dbReference>
<gene>
    <name evidence="2 4" type="primary">szy-4</name>
    <name evidence="4" type="ORF">C30B5.1</name>
    <name evidence="2" type="ORF">CELE_C30B5.1</name>
</gene>
<dbReference type="HOGENOM" id="CLU_375628_0_0_1"/>
<evidence type="ECO:0000313" key="2">
    <source>
        <dbReference type="EMBL" id="CCD66140.1"/>
    </source>
</evidence>
<name>Q18320_CAEEL</name>
<dbReference type="Bgee" id="WBGene00077732">
    <property type="expression patterns" value="Expressed in germ line (C elegans) and 3 other cell types or tissues"/>
</dbReference>
<dbReference type="Proteomes" id="UP000001940">
    <property type="component" value="Chromosome II"/>
</dbReference>
<feature type="compositionally biased region" description="Polar residues" evidence="1">
    <location>
        <begin position="728"/>
        <end position="739"/>
    </location>
</feature>
<feature type="compositionally biased region" description="Polar residues" evidence="1">
    <location>
        <begin position="1"/>
        <end position="16"/>
    </location>
</feature>
<dbReference type="RefSeq" id="NP_495240.3">
    <property type="nucleotide sequence ID" value="NM_062839.7"/>
</dbReference>
<sequence length="739" mass="84016">MNKDNSPSESLVNSSASEDKTVKTSMSANNPSINDSSLPERLPAMCGCDSQNREESANSGVQLSDHANESLSKQADDVIYEGGLEDKDSVFRAIIEDDDACEVLDDGIDNCEVEVRGIKYRIPVAIECHLCNEMMNLCLRRTRYRGQAREYPAYRCNRKGCQTFRSIRKVFGNCMSDVDNSGDATTRTMIYHPPHKVRKTSPGEFSDDDSKEFVVQRVYIPKIDNRNKDQSVKSLSVTDRMRKANQDRAIVFSEFADQLRRDIVANKRVRIKKHVEEDQQGTLFYISKELNPQEVIELQDVIIKTLISMRKIPPPMTMDDLPLFANCPYSKKAVDAGLAKSQNDFWIAFANSAQPPLPAGFIKRSDDTLIYRDPRPYVVPEILKQNSPRKQANAVASYHERKIEQDAIRMKRRQVEKKCRSFASLKREFDMSETEERPRPKLPKTIYQNTRTHSDSLTERSRHFTYDELKHSMEANAEGPSTCRIGISRSERNSESLQWIGLKTYEDSTDGFAKSVNSEGERQQGINGQIDDEVFEDESRFKPVASMQDVMRTLSTPSTLRPPVSPLMKSFSSMDSSNFKNPINAHPPMFFSDPHFLINNNQFNSPTPFYALNSYFPSFPMDSSQVYQNATDEHFTPSGASEVVCTEQTPGHHFTYIHPDSGVRLTDPSAFLTSFVPSPITKVPPINFNDETSRSRSASAPSTSVYNTGEFERSHKKYENEEDEKLMDNQNFSDEQPKE</sequence>
<dbReference type="UCSC" id="C30B5.1">
    <property type="organism name" value="c. elegans"/>
</dbReference>
<feature type="compositionally biased region" description="Polar residues" evidence="1">
    <location>
        <begin position="23"/>
        <end position="37"/>
    </location>
</feature>
<dbReference type="InParanoid" id="Q18320"/>
<dbReference type="PeptideAtlas" id="Q18320"/>
<dbReference type="GO" id="GO:0010824">
    <property type="term" value="P:regulation of centrosome duplication"/>
    <property type="evidence" value="ECO:0000316"/>
    <property type="project" value="WormBase"/>
</dbReference>
<comment type="interaction">
    <interactant intactId="EBI-327120">
        <id>Q18320</id>
    </interactant>
    <interactant intactId="EBI-2315883">
        <id>P03949</id>
        <label>abl-1</label>
    </interactant>
    <organismsDiffer>false</organismsDiffer>
    <experiments>3</experiments>
</comment>
<accession>Q18320</accession>
<keyword evidence="3" id="KW-1185">Reference proteome</keyword>
<organism evidence="2 3">
    <name type="scientific">Caenorhabditis elegans</name>
    <dbReference type="NCBI Taxonomy" id="6239"/>
    <lineage>
        <taxon>Eukaryota</taxon>
        <taxon>Metazoa</taxon>
        <taxon>Ecdysozoa</taxon>
        <taxon>Nematoda</taxon>
        <taxon>Chromadorea</taxon>
        <taxon>Rhabditida</taxon>
        <taxon>Rhabditina</taxon>
        <taxon>Rhabditomorpha</taxon>
        <taxon>Rhabditoidea</taxon>
        <taxon>Rhabditidae</taxon>
        <taxon>Peloderinae</taxon>
        <taxon>Caenorhabditis</taxon>
    </lineage>
</organism>
<dbReference type="KEGG" id="cel:CELE_C30B5.1"/>
<dbReference type="WormBase" id="C30B5.1">
    <property type="protein sequence ID" value="CE44916"/>
    <property type="gene ID" value="WBGene00077732"/>
    <property type="gene designation" value="szy-4"/>
</dbReference>
<dbReference type="AlphaFoldDB" id="Q18320"/>
<evidence type="ECO:0000256" key="1">
    <source>
        <dbReference type="SAM" id="MobiDB-lite"/>
    </source>
</evidence>
<proteinExistence type="evidence at protein level"/>
<dbReference type="AGR" id="WB:WBGene00077732"/>
<dbReference type="GeneID" id="174029"/>
<dbReference type="CTD" id="174029"/>
<evidence type="ECO:0000313" key="3">
    <source>
        <dbReference type="Proteomes" id="UP000001940"/>
    </source>
</evidence>
<dbReference type="OMA" id="ANCPYSK"/>
<feature type="compositionally biased region" description="Low complexity" evidence="1">
    <location>
        <begin position="695"/>
        <end position="704"/>
    </location>
</feature>
<protein>
    <submittedName>
        <fullName evidence="2">Suppressor of ZYg-1</fullName>
    </submittedName>
</protein>
<dbReference type="PaxDb" id="6239-C30B5.1"/>
<reference evidence="2 3" key="1">
    <citation type="journal article" date="1998" name="Science">
        <title>Genome sequence of the nematode C. elegans: a platform for investigating biology.</title>
        <authorList>
            <consortium name="The C. elegans sequencing consortium"/>
            <person name="Sulson J.E."/>
            <person name="Waterston R."/>
        </authorList>
    </citation>
    <scope>NUCLEOTIDE SEQUENCE [LARGE SCALE GENOMIC DNA]</scope>
    <source>
        <strain evidence="2 3">Bristol N2</strain>
    </source>
</reference>
<feature type="compositionally biased region" description="Basic and acidic residues" evidence="1">
    <location>
        <begin position="710"/>
        <end position="719"/>
    </location>
</feature>
<dbReference type="MINT" id="Q18320"/>
<dbReference type="eggNOG" id="ENOG502TFSK">
    <property type="taxonomic scope" value="Eukaryota"/>
</dbReference>
<dbReference type="IntAct" id="Q18320">
    <property type="interactions" value="5"/>
</dbReference>
<evidence type="ECO:0000313" key="4">
    <source>
        <dbReference type="WormBase" id="C30B5.1"/>
    </source>
</evidence>
<dbReference type="STRING" id="6239.C30B5.1.1"/>
<dbReference type="EMBL" id="BX284602">
    <property type="protein sequence ID" value="CCD66140.1"/>
    <property type="molecule type" value="Genomic_DNA"/>
</dbReference>